<evidence type="ECO:0000313" key="2">
    <source>
        <dbReference type="EMBL" id="MBW0501545.1"/>
    </source>
</evidence>
<keyword evidence="3" id="KW-1185">Reference proteome</keyword>
<evidence type="ECO:0000256" key="1">
    <source>
        <dbReference type="SAM" id="MobiDB-lite"/>
    </source>
</evidence>
<feature type="compositionally biased region" description="Polar residues" evidence="1">
    <location>
        <begin position="225"/>
        <end position="238"/>
    </location>
</feature>
<comment type="caution">
    <text evidence="2">The sequence shown here is derived from an EMBL/GenBank/DDBJ whole genome shotgun (WGS) entry which is preliminary data.</text>
</comment>
<dbReference type="OrthoDB" id="2516191at2759"/>
<dbReference type="EMBL" id="AVOT02016380">
    <property type="protein sequence ID" value="MBW0501545.1"/>
    <property type="molecule type" value="Genomic_DNA"/>
</dbReference>
<feature type="region of interest" description="Disordered" evidence="1">
    <location>
        <begin position="215"/>
        <end position="238"/>
    </location>
</feature>
<evidence type="ECO:0000313" key="3">
    <source>
        <dbReference type="Proteomes" id="UP000765509"/>
    </source>
</evidence>
<dbReference type="AlphaFoldDB" id="A0A9Q3DIC4"/>
<feature type="compositionally biased region" description="Basic and acidic residues" evidence="1">
    <location>
        <begin position="215"/>
        <end position="224"/>
    </location>
</feature>
<reference evidence="2" key="1">
    <citation type="submission" date="2021-03" db="EMBL/GenBank/DDBJ databases">
        <title>Draft genome sequence of rust myrtle Austropuccinia psidii MF-1, a brazilian biotype.</title>
        <authorList>
            <person name="Quecine M.C."/>
            <person name="Pachon D.M.R."/>
            <person name="Bonatelli M.L."/>
            <person name="Correr F.H."/>
            <person name="Franceschini L.M."/>
            <person name="Leite T.F."/>
            <person name="Margarido G.R.A."/>
            <person name="Almeida C.A."/>
            <person name="Ferrarezi J.A."/>
            <person name="Labate C.A."/>
        </authorList>
    </citation>
    <scope>NUCLEOTIDE SEQUENCE</scope>
    <source>
        <strain evidence="2">MF-1</strain>
    </source>
</reference>
<proteinExistence type="predicted"/>
<protein>
    <submittedName>
        <fullName evidence="2">Uncharacterized protein</fullName>
    </submittedName>
</protein>
<gene>
    <name evidence="2" type="ORF">O181_041260</name>
</gene>
<sequence length="238" mass="27315">MPQIPINIEDFSSEEELIKKQLIKLTQKNWVQWSCEVENYFISKGMDDLFSAPTEDVKNTNKFREKNSCAISHLWSSISPEFEGILLNNKNSFLKFWEALGSACGKNSIITLSQTLQKLINLCYEPGSSLENHINKYHKLHAHYQALTACKTSSMQLNNDMAAISFLHSLDNDKELSGLCQTMYDLKPFELNTMTNRVAVENSHRQNDTSIILLEDKNKQKEPLKQTNQQDYAMSGQR</sequence>
<accession>A0A9Q3DIC4</accession>
<name>A0A9Q3DIC4_9BASI</name>
<dbReference type="Proteomes" id="UP000765509">
    <property type="component" value="Unassembled WGS sequence"/>
</dbReference>
<organism evidence="2 3">
    <name type="scientific">Austropuccinia psidii MF-1</name>
    <dbReference type="NCBI Taxonomy" id="1389203"/>
    <lineage>
        <taxon>Eukaryota</taxon>
        <taxon>Fungi</taxon>
        <taxon>Dikarya</taxon>
        <taxon>Basidiomycota</taxon>
        <taxon>Pucciniomycotina</taxon>
        <taxon>Pucciniomycetes</taxon>
        <taxon>Pucciniales</taxon>
        <taxon>Sphaerophragmiaceae</taxon>
        <taxon>Austropuccinia</taxon>
    </lineage>
</organism>